<keyword evidence="7" id="KW-1185">Reference proteome</keyword>
<evidence type="ECO:0000259" key="5">
    <source>
        <dbReference type="PROSITE" id="PS51007"/>
    </source>
</evidence>
<comment type="caution">
    <text evidence="6">The sequence shown here is derived from an EMBL/GenBank/DDBJ whole genome shotgun (WGS) entry which is preliminary data.</text>
</comment>
<evidence type="ECO:0000256" key="4">
    <source>
        <dbReference type="PROSITE-ProRule" id="PRU00433"/>
    </source>
</evidence>
<dbReference type="GO" id="GO:0020037">
    <property type="term" value="F:heme binding"/>
    <property type="evidence" value="ECO:0007669"/>
    <property type="project" value="InterPro"/>
</dbReference>
<dbReference type="GO" id="GO:0046872">
    <property type="term" value="F:metal ion binding"/>
    <property type="evidence" value="ECO:0007669"/>
    <property type="project" value="UniProtKB-KW"/>
</dbReference>
<dbReference type="InterPro" id="IPR003143">
    <property type="entry name" value="Cyt_cd1_C_sf"/>
</dbReference>
<keyword evidence="1 4" id="KW-0349">Heme</keyword>
<keyword evidence="2 4" id="KW-0479">Metal-binding</keyword>
<evidence type="ECO:0000313" key="6">
    <source>
        <dbReference type="EMBL" id="EGV50674.1"/>
    </source>
</evidence>
<dbReference type="InterPro" id="IPR036909">
    <property type="entry name" value="Cyt_c-like_dom_sf"/>
</dbReference>
<accession>G2DFD7</accession>
<dbReference type="Proteomes" id="UP000004491">
    <property type="component" value="Unassembled WGS sequence"/>
</dbReference>
<dbReference type="PANTHER" id="PTHR47197">
    <property type="entry name" value="PROTEIN NIRF"/>
    <property type="match status" value="1"/>
</dbReference>
<evidence type="ECO:0000256" key="1">
    <source>
        <dbReference type="ARBA" id="ARBA00022617"/>
    </source>
</evidence>
<dbReference type="Pfam" id="PF13442">
    <property type="entry name" value="Cytochrome_CBB3"/>
    <property type="match status" value="1"/>
</dbReference>
<gene>
    <name evidence="6" type="ORF">Rifp1Sym_cp00140</name>
</gene>
<dbReference type="EMBL" id="AFOC01000069">
    <property type="protein sequence ID" value="EGV50674.1"/>
    <property type="molecule type" value="Genomic_DNA"/>
</dbReference>
<evidence type="ECO:0000256" key="2">
    <source>
        <dbReference type="ARBA" id="ARBA00022723"/>
    </source>
</evidence>
<dbReference type="SUPFAM" id="SSF46626">
    <property type="entry name" value="Cytochrome c"/>
    <property type="match status" value="1"/>
</dbReference>
<sequence>MMVRGTGYSPDKSSMKRVLIRVLLAGLLGMLMVGNAWTAIDANVLYQKHCAECHGADRLGKVGPALLPQNLKRLRKKAAFNVIRDTRPASQMPAFREILKPKEIEALVAMIYTPLKEIPPWGMEEIKASRLEYHPPGSLPDKPQFDAQISNLFMVVELGDHHATLLNGDSFEPIHRLPTRFALHGGPKWAEGGRYIYFASRDGWISKFDVFNLKYVAEVRAGINTRNLAVSHDGRYVAVANYLPHTLVILDARDLSPLKVIDVVDENGASSRVSAVYTADPRESFVAALKDIPEVWEIGYMDKPPSGFSGWVHDYREDSGDAHKEARFPVRRISVEGYLDDFFLTQEYDRVIGTSRGMDKGKEGSAGQVVDLDLKRAVAQVSLPGMPHLSSAITWEYQGRTVLATPNIKKPEVSIVDMQSWEVIKRIPTKGPGFFMRSHEKSRYAWVDVFFGPNKDLMHVIDKQTLEIVKTLKPAPGKTSAHVEFTQDGKYALVSIWDMDGALVIYDANTLEEVKRLPMKKPSGKYNVHNKLTRSRGTSH</sequence>
<evidence type="ECO:0000256" key="3">
    <source>
        <dbReference type="ARBA" id="ARBA00023004"/>
    </source>
</evidence>
<dbReference type="Gene3D" id="1.10.760.10">
    <property type="entry name" value="Cytochrome c-like domain"/>
    <property type="match status" value="1"/>
</dbReference>
<dbReference type="Pfam" id="PF02239">
    <property type="entry name" value="Cytochrom_D1"/>
    <property type="match status" value="2"/>
</dbReference>
<dbReference type="PATRIC" id="fig|1048808.3.peg.2353"/>
<protein>
    <submittedName>
        <fullName evidence="6">Nitrite reductase associated c-type cytochorome NirN</fullName>
    </submittedName>
</protein>
<dbReference type="InterPro" id="IPR051200">
    <property type="entry name" value="Host-pathogen_enzymatic-act"/>
</dbReference>
<evidence type="ECO:0000313" key="7">
    <source>
        <dbReference type="Proteomes" id="UP000004491"/>
    </source>
</evidence>
<dbReference type="CDD" id="cd20777">
    <property type="entry name" value="8prop_heme-binding_NirN"/>
    <property type="match status" value="1"/>
</dbReference>
<dbReference type="SUPFAM" id="SSF51004">
    <property type="entry name" value="C-terminal (heme d1) domain of cytochrome cd1-nitrite reductase"/>
    <property type="match status" value="1"/>
</dbReference>
<dbReference type="Gene3D" id="2.140.10.20">
    <property type="entry name" value="C-terminal (heme d1) domain of cytochrome cd1-nitrite reductase"/>
    <property type="match status" value="1"/>
</dbReference>
<feature type="domain" description="Cytochrome c" evidence="5">
    <location>
        <begin position="37"/>
        <end position="115"/>
    </location>
</feature>
<name>G2DFD7_9GAMM</name>
<dbReference type="AlphaFoldDB" id="G2DFD7"/>
<dbReference type="PROSITE" id="PS51007">
    <property type="entry name" value="CYTC"/>
    <property type="match status" value="1"/>
</dbReference>
<dbReference type="InterPro" id="IPR009056">
    <property type="entry name" value="Cyt_c-like_dom"/>
</dbReference>
<organism evidence="6 7">
    <name type="scientific">endosymbiont of Riftia pachyptila</name>
    <name type="common">vent Ph05</name>
    <dbReference type="NCBI Taxonomy" id="1048808"/>
    <lineage>
        <taxon>Bacteria</taxon>
        <taxon>Pseudomonadati</taxon>
        <taxon>Pseudomonadota</taxon>
        <taxon>Gammaproteobacteria</taxon>
        <taxon>sulfur-oxidizing symbionts</taxon>
    </lineage>
</organism>
<proteinExistence type="predicted"/>
<dbReference type="GO" id="GO:0009055">
    <property type="term" value="F:electron transfer activity"/>
    <property type="evidence" value="ECO:0007669"/>
    <property type="project" value="InterPro"/>
</dbReference>
<reference evidence="6" key="1">
    <citation type="journal article" date="2011" name="ISME J.">
        <title>The endosymbionts of the deep-sea tubeworms Riftia pachyptila and Tevnia jerichonana share an identical physiology as revealed by proteogenomic analyses.</title>
        <authorList>
            <person name="Gardebrecht A."/>
            <person name="Markert S."/>
            <person name="Felbeck H."/>
            <person name="Thuermer A."/>
            <person name="Albrecht D."/>
            <person name="Wollherr A."/>
            <person name="Kabisch J."/>
            <person name="Lehmann R."/>
            <person name="Daniel R."/>
            <person name="Liesegang H."/>
            <person name="Hecker M."/>
            <person name="Sievert S.M."/>
            <person name="Schweder T."/>
        </authorList>
    </citation>
    <scope>NUCLEOTIDE SEQUENCE [LARGE SCALE GENOMIC DNA]</scope>
</reference>
<dbReference type="PANTHER" id="PTHR47197:SF3">
    <property type="entry name" value="DIHYDRO-HEME D1 DEHYDROGENASE"/>
    <property type="match status" value="1"/>
</dbReference>
<keyword evidence="3 4" id="KW-0408">Iron</keyword>
<dbReference type="InterPro" id="IPR011048">
    <property type="entry name" value="Haem_d1_sf"/>
</dbReference>